<accession>A0ACC2JIA0</accession>
<evidence type="ECO:0000313" key="2">
    <source>
        <dbReference type="Proteomes" id="UP001153332"/>
    </source>
</evidence>
<gene>
    <name evidence="1" type="ORF">O1611_g6680</name>
</gene>
<name>A0ACC2JIA0_9PEZI</name>
<proteinExistence type="predicted"/>
<organism evidence="1 2">
    <name type="scientific">Lasiodiplodia mahajangana</name>
    <dbReference type="NCBI Taxonomy" id="1108764"/>
    <lineage>
        <taxon>Eukaryota</taxon>
        <taxon>Fungi</taxon>
        <taxon>Dikarya</taxon>
        <taxon>Ascomycota</taxon>
        <taxon>Pezizomycotina</taxon>
        <taxon>Dothideomycetes</taxon>
        <taxon>Dothideomycetes incertae sedis</taxon>
        <taxon>Botryosphaeriales</taxon>
        <taxon>Botryosphaeriaceae</taxon>
        <taxon>Lasiodiplodia</taxon>
    </lineage>
</organism>
<comment type="caution">
    <text evidence="1">The sequence shown here is derived from an EMBL/GenBank/DDBJ whole genome shotgun (WGS) entry which is preliminary data.</text>
</comment>
<dbReference type="Proteomes" id="UP001153332">
    <property type="component" value="Unassembled WGS sequence"/>
</dbReference>
<dbReference type="EMBL" id="JAPUUL010001621">
    <property type="protein sequence ID" value="KAJ8126958.1"/>
    <property type="molecule type" value="Genomic_DNA"/>
</dbReference>
<protein>
    <submittedName>
        <fullName evidence="1">Uncharacterized protein</fullName>
    </submittedName>
</protein>
<evidence type="ECO:0000313" key="1">
    <source>
        <dbReference type="EMBL" id="KAJ8126958.1"/>
    </source>
</evidence>
<sequence>MGIFAFLNYLKFPVTSMLPDLYTFQGLFQCLGLFITLRSVYRFVQTLYTYDLLYYFNIYRRSPRIVDYLQTNDRTLPWAFIINASSPLGRAFAEELADLGFNLVLHAASRQKTDELHLALQRKYPSRDVRTFVHNPRSREESILDGENIMKWAEEAVDCITLKVFVNIIGPPVGVCAAAPATIDAYAATFYNSILERRVRFPTAVLSTLSPMLKLWRICEN</sequence>
<reference evidence="1" key="1">
    <citation type="submission" date="2022-12" db="EMBL/GenBank/DDBJ databases">
        <title>Genome Sequence of Lasiodiplodia mahajangana.</title>
        <authorList>
            <person name="Buettner E."/>
        </authorList>
    </citation>
    <scope>NUCLEOTIDE SEQUENCE</scope>
    <source>
        <strain evidence="1">VT137</strain>
    </source>
</reference>
<keyword evidence="2" id="KW-1185">Reference proteome</keyword>